<protein>
    <submittedName>
        <fullName evidence="2">Uncharacterized protein</fullName>
    </submittedName>
</protein>
<dbReference type="Proteomes" id="UP000015106">
    <property type="component" value="Chromosome 3"/>
</dbReference>
<reference evidence="3" key="1">
    <citation type="journal article" date="2013" name="Nature">
        <title>Draft genome of the wheat A-genome progenitor Triticum urartu.</title>
        <authorList>
            <person name="Ling H.Q."/>
            <person name="Zhao S."/>
            <person name="Liu D."/>
            <person name="Wang J."/>
            <person name="Sun H."/>
            <person name="Zhang C."/>
            <person name="Fan H."/>
            <person name="Li D."/>
            <person name="Dong L."/>
            <person name="Tao Y."/>
            <person name="Gao C."/>
            <person name="Wu H."/>
            <person name="Li Y."/>
            <person name="Cui Y."/>
            <person name="Guo X."/>
            <person name="Zheng S."/>
            <person name="Wang B."/>
            <person name="Yu K."/>
            <person name="Liang Q."/>
            <person name="Yang W."/>
            <person name="Lou X."/>
            <person name="Chen J."/>
            <person name="Feng M."/>
            <person name="Jian J."/>
            <person name="Zhang X."/>
            <person name="Luo G."/>
            <person name="Jiang Y."/>
            <person name="Liu J."/>
            <person name="Wang Z."/>
            <person name="Sha Y."/>
            <person name="Zhang B."/>
            <person name="Wu H."/>
            <person name="Tang D."/>
            <person name="Shen Q."/>
            <person name="Xue P."/>
            <person name="Zou S."/>
            <person name="Wang X."/>
            <person name="Liu X."/>
            <person name="Wang F."/>
            <person name="Yang Y."/>
            <person name="An X."/>
            <person name="Dong Z."/>
            <person name="Zhang K."/>
            <person name="Zhang X."/>
            <person name="Luo M.C."/>
            <person name="Dvorak J."/>
            <person name="Tong Y."/>
            <person name="Wang J."/>
            <person name="Yang H."/>
            <person name="Li Z."/>
            <person name="Wang D."/>
            <person name="Zhang A."/>
            <person name="Wang J."/>
        </authorList>
    </citation>
    <scope>NUCLEOTIDE SEQUENCE</scope>
    <source>
        <strain evidence="3">cv. G1812</strain>
    </source>
</reference>
<evidence type="ECO:0000256" key="1">
    <source>
        <dbReference type="SAM" id="MobiDB-lite"/>
    </source>
</evidence>
<evidence type="ECO:0000313" key="3">
    <source>
        <dbReference type="Proteomes" id="UP000015106"/>
    </source>
</evidence>
<sequence length="113" mass="11618">QPSPYPCEQESTRRRPGKSPRGLCSSSRTPADLSAKQAILLLPCGSSPLRPSSSSSPTVTSLPVAAMALPEPSAAIPAPLPGVPPCSHVPPPLPAGSNSLGLYRSLSFFCKLS</sequence>
<organism evidence="2 3">
    <name type="scientific">Triticum urartu</name>
    <name type="common">Red wild einkorn</name>
    <name type="synonym">Crithodium urartu</name>
    <dbReference type="NCBI Taxonomy" id="4572"/>
    <lineage>
        <taxon>Eukaryota</taxon>
        <taxon>Viridiplantae</taxon>
        <taxon>Streptophyta</taxon>
        <taxon>Embryophyta</taxon>
        <taxon>Tracheophyta</taxon>
        <taxon>Spermatophyta</taxon>
        <taxon>Magnoliopsida</taxon>
        <taxon>Liliopsida</taxon>
        <taxon>Poales</taxon>
        <taxon>Poaceae</taxon>
        <taxon>BOP clade</taxon>
        <taxon>Pooideae</taxon>
        <taxon>Triticodae</taxon>
        <taxon>Triticeae</taxon>
        <taxon>Triticinae</taxon>
        <taxon>Triticum</taxon>
    </lineage>
</organism>
<reference evidence="2" key="2">
    <citation type="submission" date="2018-03" db="EMBL/GenBank/DDBJ databases">
        <title>The Triticum urartu genome reveals the dynamic nature of wheat genome evolution.</title>
        <authorList>
            <person name="Ling H."/>
            <person name="Ma B."/>
            <person name="Shi X."/>
            <person name="Liu H."/>
            <person name="Dong L."/>
            <person name="Sun H."/>
            <person name="Cao Y."/>
            <person name="Gao Q."/>
            <person name="Zheng S."/>
            <person name="Li Y."/>
            <person name="Yu Y."/>
            <person name="Du H."/>
            <person name="Qi M."/>
            <person name="Li Y."/>
            <person name="Yu H."/>
            <person name="Cui Y."/>
            <person name="Wang N."/>
            <person name="Chen C."/>
            <person name="Wu H."/>
            <person name="Zhao Y."/>
            <person name="Zhang J."/>
            <person name="Li Y."/>
            <person name="Zhou W."/>
            <person name="Zhang B."/>
            <person name="Hu W."/>
            <person name="Eijk M."/>
            <person name="Tang J."/>
            <person name="Witsenboer H."/>
            <person name="Zhao S."/>
            <person name="Li Z."/>
            <person name="Zhang A."/>
            <person name="Wang D."/>
            <person name="Liang C."/>
        </authorList>
    </citation>
    <scope>NUCLEOTIDE SEQUENCE [LARGE SCALE GENOMIC DNA]</scope>
    <source>
        <strain evidence="2">cv. G1812</strain>
    </source>
</reference>
<keyword evidence="3" id="KW-1185">Reference proteome</keyword>
<dbReference type="EnsemblPlants" id="TuG1812G0300002614.01.T01">
    <property type="protein sequence ID" value="TuG1812G0300002614.01.T01.cds390085"/>
    <property type="gene ID" value="TuG1812G0300002614.01"/>
</dbReference>
<dbReference type="Gramene" id="TuG1812G0300002614.01.T01">
    <property type="protein sequence ID" value="TuG1812G0300002614.01.T01.cds390085"/>
    <property type="gene ID" value="TuG1812G0300002614.01"/>
</dbReference>
<feature type="region of interest" description="Disordered" evidence="1">
    <location>
        <begin position="1"/>
        <end position="30"/>
    </location>
</feature>
<name>A0A8R7TVC4_TRIUA</name>
<dbReference type="AlphaFoldDB" id="A0A8R7TVC4"/>
<accession>A0A8R7TVC4</accession>
<evidence type="ECO:0000313" key="2">
    <source>
        <dbReference type="EnsemblPlants" id="TuG1812G0300002614.01.T01.cds390085"/>
    </source>
</evidence>
<proteinExistence type="predicted"/>
<reference evidence="2" key="3">
    <citation type="submission" date="2022-06" db="UniProtKB">
        <authorList>
            <consortium name="EnsemblPlants"/>
        </authorList>
    </citation>
    <scope>IDENTIFICATION</scope>
</reference>